<gene>
    <name evidence="2" type="primary">caspbl</name>
    <name evidence="2" type="synonym">casp19b</name>
    <name evidence="2" type="synonym">caspb</name>
    <name evidence="2" type="synonym">si:ch211-15j1.6</name>
</gene>
<proteinExistence type="predicted"/>
<dbReference type="Proteomes" id="UP000000437">
    <property type="component" value="Chromosome 1"/>
</dbReference>
<dbReference type="RefSeq" id="XP_073804105.1">
    <property type="nucleotide sequence ID" value="XM_073948004.1"/>
</dbReference>
<keyword evidence="1" id="KW-1185">Reference proteome</keyword>
<sequence>MVRVTFTTCTNVTILVAMVYNRSVDVLLAQGNVKKMEDITKLITDVLEELVESELKEFKRQLWMGVKKGVEAIPRGKLENKDRQDVVDYMVQHYSMDAGKIAVQALRSIKQNERANRLESKLLEVQPQAQENEQNPEDPQSINTSGSDELEPIQSDWQRPRGIINRFQEFKTRLLYANRDDIYTPVSRTQRKGLALLITNILFANKQDDRAGAERDEENMEWLLKNLNFMVIKYRNLTGNEISRAVQDFSRRHEHQDADSTFVVIMSHGDRIQNKDAILGVNYNWLQNRNDVYFVEDTFSHLNSVNCPALIDKPKVILIQACRGGQLGGVPVKDCVPESDSWVHKEKDFVCFMSTMPDVVAYRDEVKGSYFISYIVDVFCSSACKDHIMELFRKVAARMEKDERFRRQAKLLPCIERTSLVKKFYLFPGQ</sequence>
<reference evidence="2" key="1">
    <citation type="submission" date="2025-08" db="UniProtKB">
        <authorList>
            <consortium name="RefSeq"/>
        </authorList>
    </citation>
    <scope>IDENTIFICATION</scope>
    <source>
        <strain evidence="2">Tuebingen</strain>
        <tissue evidence="2">Fibroblasts and whole tissue</tissue>
    </source>
</reference>
<protein>
    <submittedName>
        <fullName evidence="2">Caspase b, like isoform X1</fullName>
    </submittedName>
</protein>
<evidence type="ECO:0000313" key="1">
    <source>
        <dbReference type="Proteomes" id="UP000000437"/>
    </source>
</evidence>
<evidence type="ECO:0000313" key="2">
    <source>
        <dbReference type="RefSeq" id="XP_073804105.1"/>
    </source>
</evidence>
<organism evidence="1 2">
    <name type="scientific">Danio rerio</name>
    <name type="common">Zebrafish</name>
    <name type="synonym">Brachydanio rerio</name>
    <dbReference type="NCBI Taxonomy" id="7955"/>
    <lineage>
        <taxon>Eukaryota</taxon>
        <taxon>Metazoa</taxon>
        <taxon>Chordata</taxon>
        <taxon>Craniata</taxon>
        <taxon>Vertebrata</taxon>
        <taxon>Euteleostomi</taxon>
        <taxon>Actinopterygii</taxon>
        <taxon>Neopterygii</taxon>
        <taxon>Teleostei</taxon>
        <taxon>Ostariophysi</taxon>
        <taxon>Cypriniformes</taxon>
        <taxon>Danionidae</taxon>
        <taxon>Danioninae</taxon>
        <taxon>Danio</taxon>
    </lineage>
</organism>
<accession>A0AC58JCA0</accession>
<name>A0AC58JCA0_DANRE</name>